<dbReference type="GeneID" id="5487882"/>
<protein>
    <submittedName>
        <fullName evidence="1">Uncharacterized protein</fullName>
    </submittedName>
</protein>
<dbReference type="Proteomes" id="UP000001312">
    <property type="component" value="Unassembled WGS sequence"/>
</dbReference>
<reference evidence="2" key="1">
    <citation type="journal article" date="2011" name="PLoS Genet.">
        <title>Genomic analysis of the necrotrophic fungal pathogens Sclerotinia sclerotiorum and Botrytis cinerea.</title>
        <authorList>
            <person name="Amselem J."/>
            <person name="Cuomo C.A."/>
            <person name="van Kan J.A."/>
            <person name="Viaud M."/>
            <person name="Benito E.P."/>
            <person name="Couloux A."/>
            <person name="Coutinho P.M."/>
            <person name="de Vries R.P."/>
            <person name="Dyer P.S."/>
            <person name="Fillinger S."/>
            <person name="Fournier E."/>
            <person name="Gout L."/>
            <person name="Hahn M."/>
            <person name="Kohn L."/>
            <person name="Lapalu N."/>
            <person name="Plummer K.M."/>
            <person name="Pradier J.M."/>
            <person name="Quevillon E."/>
            <person name="Sharon A."/>
            <person name="Simon A."/>
            <person name="ten Have A."/>
            <person name="Tudzynski B."/>
            <person name="Tudzynski P."/>
            <person name="Wincker P."/>
            <person name="Andrew M."/>
            <person name="Anthouard V."/>
            <person name="Beever R.E."/>
            <person name="Beffa R."/>
            <person name="Benoit I."/>
            <person name="Bouzid O."/>
            <person name="Brault B."/>
            <person name="Chen Z."/>
            <person name="Choquer M."/>
            <person name="Collemare J."/>
            <person name="Cotton P."/>
            <person name="Danchin E.G."/>
            <person name="Da Silva C."/>
            <person name="Gautier A."/>
            <person name="Giraud C."/>
            <person name="Giraud T."/>
            <person name="Gonzalez C."/>
            <person name="Grossetete S."/>
            <person name="Guldener U."/>
            <person name="Henrissat B."/>
            <person name="Howlett B.J."/>
            <person name="Kodira C."/>
            <person name="Kretschmer M."/>
            <person name="Lappartient A."/>
            <person name="Leroch M."/>
            <person name="Levis C."/>
            <person name="Mauceli E."/>
            <person name="Neuveglise C."/>
            <person name="Oeser B."/>
            <person name="Pearson M."/>
            <person name="Poulain J."/>
            <person name="Poussereau N."/>
            <person name="Quesneville H."/>
            <person name="Rascle C."/>
            <person name="Schumacher J."/>
            <person name="Segurens B."/>
            <person name="Sexton A."/>
            <person name="Silva E."/>
            <person name="Sirven C."/>
            <person name="Soanes D.M."/>
            <person name="Talbot N.J."/>
            <person name="Templeton M."/>
            <person name="Yandava C."/>
            <person name="Yarden O."/>
            <person name="Zeng Q."/>
            <person name="Rollins J.A."/>
            <person name="Lebrun M.H."/>
            <person name="Dickman M."/>
        </authorList>
    </citation>
    <scope>NUCLEOTIDE SEQUENCE [LARGE SCALE GENOMIC DNA]</scope>
    <source>
        <strain evidence="2">ATCC 18683 / 1980 / Ss-1</strain>
    </source>
</reference>
<sequence>MCLAALLTAYRNLQTEITSRIHSKAFEPGHSVPAIRIHYTFRAVPYRAYWSFRALSYGLTDVCKLVSGENCLVVKPTAQRDPLIIILLLRKDCLHL</sequence>
<gene>
    <name evidence="1" type="ORF">SS1G_07365</name>
</gene>
<dbReference type="RefSeq" id="XP_001591919.1">
    <property type="nucleotide sequence ID" value="XM_001591869.1"/>
</dbReference>
<accession>A7EPW6</accession>
<dbReference type="AlphaFoldDB" id="A7EPW6"/>
<keyword evidence="2" id="KW-1185">Reference proteome</keyword>
<proteinExistence type="predicted"/>
<organism evidence="1 2">
    <name type="scientific">Sclerotinia sclerotiorum (strain ATCC 18683 / 1980 / Ss-1)</name>
    <name type="common">White mold</name>
    <name type="synonym">Whetzelinia sclerotiorum</name>
    <dbReference type="NCBI Taxonomy" id="665079"/>
    <lineage>
        <taxon>Eukaryota</taxon>
        <taxon>Fungi</taxon>
        <taxon>Dikarya</taxon>
        <taxon>Ascomycota</taxon>
        <taxon>Pezizomycotina</taxon>
        <taxon>Leotiomycetes</taxon>
        <taxon>Helotiales</taxon>
        <taxon>Sclerotiniaceae</taxon>
        <taxon>Sclerotinia</taxon>
    </lineage>
</organism>
<evidence type="ECO:0000313" key="2">
    <source>
        <dbReference type="Proteomes" id="UP000001312"/>
    </source>
</evidence>
<evidence type="ECO:0000313" key="1">
    <source>
        <dbReference type="EMBL" id="EDO04882.1"/>
    </source>
</evidence>
<dbReference type="HOGENOM" id="CLU_2361013_0_0_1"/>
<dbReference type="InParanoid" id="A7EPW6"/>
<name>A7EPW6_SCLS1</name>
<dbReference type="KEGG" id="ssl:SS1G_07365"/>
<dbReference type="EMBL" id="CH476629">
    <property type="protein sequence ID" value="EDO04882.1"/>
    <property type="molecule type" value="Genomic_DNA"/>
</dbReference>